<dbReference type="SFLD" id="SFLDG01144">
    <property type="entry name" value="C2.B.4:_PGP_Like"/>
    <property type="match status" value="1"/>
</dbReference>
<accession>A0A1M6PIU6</accession>
<dbReference type="Gene3D" id="3.30.1240.10">
    <property type="match status" value="1"/>
</dbReference>
<dbReference type="Pfam" id="PF08282">
    <property type="entry name" value="Hydrolase_3"/>
    <property type="match status" value="1"/>
</dbReference>
<dbReference type="PANTHER" id="PTHR10000:SF8">
    <property type="entry name" value="HAD SUPERFAMILY HYDROLASE-LIKE, TYPE 3"/>
    <property type="match status" value="1"/>
</dbReference>
<dbReference type="InterPro" id="IPR006379">
    <property type="entry name" value="HAD-SF_hydro_IIB"/>
</dbReference>
<dbReference type="GO" id="GO:0005829">
    <property type="term" value="C:cytosol"/>
    <property type="evidence" value="ECO:0007669"/>
    <property type="project" value="TreeGrafter"/>
</dbReference>
<sequence>MYKLLAIDMDGTLLNSKGNISEGNKEAIKRAIENGVKVVITSGRSIGGLNRFLEHVGLVGENEYIITNNGGSIYRTNDFKCISYKGLKGSDLMKAYKLSKELGVKISAYVEEGCIFPEDNEFVKFEREHIGTPVKIIDFDKDVNDNDEIAKILFLGKDNDFENYEEKIPREFFDNYHMVKSLSFVLEMMNKECNKGYGVRTLAEYLNIKIDEIICIGDQANDLEMIEYAGLGIAMGNAIDDIKNIASYVTDTNDNDGVAKAIYKFVLGSGCK</sequence>
<dbReference type="EMBL" id="FQZB01000013">
    <property type="protein sequence ID" value="SHK07843.1"/>
    <property type="molecule type" value="Genomic_DNA"/>
</dbReference>
<dbReference type="NCBIfam" id="TIGR01484">
    <property type="entry name" value="HAD-SF-IIB"/>
    <property type="match status" value="1"/>
</dbReference>
<evidence type="ECO:0000313" key="2">
    <source>
        <dbReference type="Proteomes" id="UP000184310"/>
    </source>
</evidence>
<dbReference type="NCBIfam" id="TIGR00099">
    <property type="entry name" value="Cof-subfamily"/>
    <property type="match status" value="1"/>
</dbReference>
<dbReference type="Gene3D" id="3.40.50.1000">
    <property type="entry name" value="HAD superfamily/HAD-like"/>
    <property type="match status" value="1"/>
</dbReference>
<dbReference type="OrthoDB" id="9781413at2"/>
<evidence type="ECO:0000313" key="1">
    <source>
        <dbReference type="EMBL" id="SHK07843.1"/>
    </source>
</evidence>
<organism evidence="1 2">
    <name type="scientific">Clostridium cavendishii DSM 21758</name>
    <dbReference type="NCBI Taxonomy" id="1121302"/>
    <lineage>
        <taxon>Bacteria</taxon>
        <taxon>Bacillati</taxon>
        <taxon>Bacillota</taxon>
        <taxon>Clostridia</taxon>
        <taxon>Eubacteriales</taxon>
        <taxon>Clostridiaceae</taxon>
        <taxon>Clostridium</taxon>
    </lineage>
</organism>
<gene>
    <name evidence="1" type="ORF">SAMN02745163_03169</name>
</gene>
<dbReference type="Proteomes" id="UP000184310">
    <property type="component" value="Unassembled WGS sequence"/>
</dbReference>
<reference evidence="1 2" key="1">
    <citation type="submission" date="2016-11" db="EMBL/GenBank/DDBJ databases">
        <authorList>
            <person name="Jaros S."/>
            <person name="Januszkiewicz K."/>
            <person name="Wedrychowicz H."/>
        </authorList>
    </citation>
    <scope>NUCLEOTIDE SEQUENCE [LARGE SCALE GENOMIC DNA]</scope>
    <source>
        <strain evidence="1 2">DSM 21758</strain>
    </source>
</reference>
<dbReference type="SFLD" id="SFLDS00003">
    <property type="entry name" value="Haloacid_Dehalogenase"/>
    <property type="match status" value="1"/>
</dbReference>
<dbReference type="InterPro" id="IPR000150">
    <property type="entry name" value="Cof"/>
</dbReference>
<dbReference type="GO" id="GO:0016791">
    <property type="term" value="F:phosphatase activity"/>
    <property type="evidence" value="ECO:0007669"/>
    <property type="project" value="UniProtKB-ARBA"/>
</dbReference>
<dbReference type="CDD" id="cd07516">
    <property type="entry name" value="HAD_Pase"/>
    <property type="match status" value="1"/>
</dbReference>
<dbReference type="GO" id="GO:0000287">
    <property type="term" value="F:magnesium ion binding"/>
    <property type="evidence" value="ECO:0007669"/>
    <property type="project" value="TreeGrafter"/>
</dbReference>
<dbReference type="PANTHER" id="PTHR10000">
    <property type="entry name" value="PHOSPHOSERINE PHOSPHATASE"/>
    <property type="match status" value="1"/>
</dbReference>
<dbReference type="PROSITE" id="PS01229">
    <property type="entry name" value="COF_2"/>
    <property type="match status" value="1"/>
</dbReference>
<name>A0A1M6PIU6_9CLOT</name>
<dbReference type="PROSITE" id="PS01228">
    <property type="entry name" value="COF_1"/>
    <property type="match status" value="1"/>
</dbReference>
<dbReference type="RefSeq" id="WP_072989950.1">
    <property type="nucleotide sequence ID" value="NZ_FQZB01000013.1"/>
</dbReference>
<dbReference type="InterPro" id="IPR023214">
    <property type="entry name" value="HAD_sf"/>
</dbReference>
<protein>
    <recommendedName>
        <fullName evidence="3">Haloacid dehalogenase-like hydrolase</fullName>
    </recommendedName>
</protein>
<dbReference type="STRING" id="1121302.SAMN02745163_03169"/>
<dbReference type="AlphaFoldDB" id="A0A1M6PIU6"/>
<evidence type="ECO:0008006" key="3">
    <source>
        <dbReference type="Google" id="ProtNLM"/>
    </source>
</evidence>
<dbReference type="SUPFAM" id="SSF56784">
    <property type="entry name" value="HAD-like"/>
    <property type="match status" value="1"/>
</dbReference>
<keyword evidence="2" id="KW-1185">Reference proteome</keyword>
<dbReference type="SFLD" id="SFLDG01140">
    <property type="entry name" value="C2.B:_Phosphomannomutase_and_P"/>
    <property type="match status" value="1"/>
</dbReference>
<proteinExistence type="predicted"/>
<dbReference type="InterPro" id="IPR036412">
    <property type="entry name" value="HAD-like_sf"/>
</dbReference>